<sequence>MPATPPPVTLDTIRVFAPHDLAHMQSVIEAVSHELGIPPHDHARREALADRVLSAYARGNRLPLNMVSAGLAERV</sequence>
<proteinExistence type="predicted"/>
<gene>
    <name evidence="1" type="ORF">SAMN03080618_02688</name>
</gene>
<reference evidence="2" key="1">
    <citation type="submission" date="2016-10" db="EMBL/GenBank/DDBJ databases">
        <authorList>
            <person name="Varghese N."/>
            <person name="Submissions S."/>
        </authorList>
    </citation>
    <scope>NUCLEOTIDE SEQUENCE [LARGE SCALE GENOMIC DNA]</scope>
    <source>
        <strain evidence="2">DSM 21857</strain>
    </source>
</reference>
<evidence type="ECO:0000313" key="1">
    <source>
        <dbReference type="EMBL" id="SFJ33863.1"/>
    </source>
</evidence>
<evidence type="ECO:0000313" key="2">
    <source>
        <dbReference type="Proteomes" id="UP000242763"/>
    </source>
</evidence>
<protein>
    <submittedName>
        <fullName evidence="1">Uncharacterized protein</fullName>
    </submittedName>
</protein>
<dbReference type="RefSeq" id="WP_091523254.1">
    <property type="nucleotide sequence ID" value="NZ_FORF01000015.1"/>
</dbReference>
<name>A0A1I3QIB0_9HYPH</name>
<organism evidence="1 2">
    <name type="scientific">Aquamicrobium aerolatum DSM 21857</name>
    <dbReference type="NCBI Taxonomy" id="1121003"/>
    <lineage>
        <taxon>Bacteria</taxon>
        <taxon>Pseudomonadati</taxon>
        <taxon>Pseudomonadota</taxon>
        <taxon>Alphaproteobacteria</taxon>
        <taxon>Hyphomicrobiales</taxon>
        <taxon>Phyllobacteriaceae</taxon>
        <taxon>Aerobium</taxon>
    </lineage>
</organism>
<dbReference type="OrthoDB" id="8030697at2"/>
<dbReference type="EMBL" id="FORF01000015">
    <property type="protein sequence ID" value="SFJ33863.1"/>
    <property type="molecule type" value="Genomic_DNA"/>
</dbReference>
<keyword evidence="2" id="KW-1185">Reference proteome</keyword>
<accession>A0A1I3QIB0</accession>
<dbReference type="AlphaFoldDB" id="A0A1I3QIB0"/>
<dbReference type="Proteomes" id="UP000242763">
    <property type="component" value="Unassembled WGS sequence"/>
</dbReference>